<evidence type="ECO:0000313" key="2">
    <source>
        <dbReference type="Proteomes" id="UP001165122"/>
    </source>
</evidence>
<protein>
    <submittedName>
        <fullName evidence="1">Uncharacterized protein</fullName>
    </submittedName>
</protein>
<organism evidence="1 2">
    <name type="scientific">Triparma laevis f. longispina</name>
    <dbReference type="NCBI Taxonomy" id="1714387"/>
    <lineage>
        <taxon>Eukaryota</taxon>
        <taxon>Sar</taxon>
        <taxon>Stramenopiles</taxon>
        <taxon>Ochrophyta</taxon>
        <taxon>Bolidophyceae</taxon>
        <taxon>Parmales</taxon>
        <taxon>Triparmaceae</taxon>
        <taxon>Triparma</taxon>
    </lineage>
</organism>
<evidence type="ECO:0000313" key="1">
    <source>
        <dbReference type="EMBL" id="GMH53544.1"/>
    </source>
</evidence>
<keyword evidence="2" id="KW-1185">Reference proteome</keyword>
<sequence length="218" mass="24473">MGLIKPHYFSGSLWTTDDGLILKIPTMDSTTALSITSLTPQQWSTFDRDGYVVIPNAIQPITLSTLQTRINDIMMGTADVEYDKLMMQLDSPDGSYANTGEQTMGFKGPTFDYRKIQNLDEDKILMDYMRAPIFSHACEHIYGATTPITSFRCMFFNKPKGKETPVNYMEADTVASCQEFEVANREIHELTQGGEKMGKRSALADGGLTFPMIFDWGE</sequence>
<dbReference type="Gene3D" id="2.60.120.620">
    <property type="entry name" value="q2cbj1_9rhob like domain"/>
    <property type="match status" value="1"/>
</dbReference>
<comment type="caution">
    <text evidence="1">The sequence shown here is derived from an EMBL/GenBank/DDBJ whole genome shotgun (WGS) entry which is preliminary data.</text>
</comment>
<dbReference type="SUPFAM" id="SSF51197">
    <property type="entry name" value="Clavaminate synthase-like"/>
    <property type="match status" value="1"/>
</dbReference>
<dbReference type="OrthoDB" id="445007at2759"/>
<reference evidence="2" key="1">
    <citation type="journal article" date="2023" name="Commun. Biol.">
        <title>Genome analysis of Parmales, the sister group of diatoms, reveals the evolutionary specialization of diatoms from phago-mixotrophs to photoautotrophs.</title>
        <authorList>
            <person name="Ban H."/>
            <person name="Sato S."/>
            <person name="Yoshikawa S."/>
            <person name="Yamada K."/>
            <person name="Nakamura Y."/>
            <person name="Ichinomiya M."/>
            <person name="Sato N."/>
            <person name="Blanc-Mathieu R."/>
            <person name="Endo H."/>
            <person name="Kuwata A."/>
            <person name="Ogata H."/>
        </authorList>
    </citation>
    <scope>NUCLEOTIDE SEQUENCE [LARGE SCALE GENOMIC DNA]</scope>
    <source>
        <strain evidence="2">NIES 3700</strain>
    </source>
</reference>
<name>A0A9W6ZN47_9STRA</name>
<dbReference type="EMBL" id="BRXW01000425">
    <property type="protein sequence ID" value="GMH53544.1"/>
    <property type="molecule type" value="Genomic_DNA"/>
</dbReference>
<gene>
    <name evidence="1" type="ORF">TrLO_g203</name>
</gene>
<dbReference type="AlphaFoldDB" id="A0A9W6ZN47"/>
<accession>A0A9W6ZN47</accession>
<dbReference type="Proteomes" id="UP001165122">
    <property type="component" value="Unassembled WGS sequence"/>
</dbReference>
<proteinExistence type="predicted"/>